<evidence type="ECO:0000313" key="6">
    <source>
        <dbReference type="EMBL" id="PPQ67721.1"/>
    </source>
</evidence>
<evidence type="ECO:0000256" key="4">
    <source>
        <dbReference type="RuleBase" id="RU000363"/>
    </source>
</evidence>
<evidence type="ECO:0008006" key="8">
    <source>
        <dbReference type="Google" id="ProtNLM"/>
    </source>
</evidence>
<dbReference type="SUPFAM" id="SSF51735">
    <property type="entry name" value="NAD(P)-binding Rossmann-fold domains"/>
    <property type="match status" value="1"/>
</dbReference>
<dbReference type="InParanoid" id="A0A409VN68"/>
<keyword evidence="3" id="KW-0560">Oxidoreductase</keyword>
<evidence type="ECO:0000313" key="7">
    <source>
        <dbReference type="Proteomes" id="UP000283269"/>
    </source>
</evidence>
<reference evidence="6 7" key="1">
    <citation type="journal article" date="2018" name="Evol. Lett.">
        <title>Horizontal gene cluster transfer increased hallucinogenic mushroom diversity.</title>
        <authorList>
            <person name="Reynolds H.T."/>
            <person name="Vijayakumar V."/>
            <person name="Gluck-Thaler E."/>
            <person name="Korotkin H.B."/>
            <person name="Matheny P.B."/>
            <person name="Slot J.C."/>
        </authorList>
    </citation>
    <scope>NUCLEOTIDE SEQUENCE [LARGE SCALE GENOMIC DNA]</scope>
    <source>
        <strain evidence="6 7">2631</strain>
    </source>
</reference>
<dbReference type="PANTHER" id="PTHR43490">
    <property type="entry name" value="(+)-NEOMENTHOL DEHYDROGENASE"/>
    <property type="match status" value="1"/>
</dbReference>
<evidence type="ECO:0000256" key="3">
    <source>
        <dbReference type="ARBA" id="ARBA00023002"/>
    </source>
</evidence>
<proteinExistence type="inferred from homology"/>
<dbReference type="Proteomes" id="UP000283269">
    <property type="component" value="Unassembled WGS sequence"/>
</dbReference>
<dbReference type="PRINTS" id="PR00080">
    <property type="entry name" value="SDRFAMILY"/>
</dbReference>
<organism evidence="6 7">
    <name type="scientific">Psilocybe cyanescens</name>
    <dbReference type="NCBI Taxonomy" id="93625"/>
    <lineage>
        <taxon>Eukaryota</taxon>
        <taxon>Fungi</taxon>
        <taxon>Dikarya</taxon>
        <taxon>Basidiomycota</taxon>
        <taxon>Agaricomycotina</taxon>
        <taxon>Agaricomycetes</taxon>
        <taxon>Agaricomycetidae</taxon>
        <taxon>Agaricales</taxon>
        <taxon>Agaricineae</taxon>
        <taxon>Strophariaceae</taxon>
        <taxon>Psilocybe</taxon>
    </lineage>
</organism>
<keyword evidence="2" id="KW-0521">NADP</keyword>
<dbReference type="EMBL" id="NHYD01003970">
    <property type="protein sequence ID" value="PPQ67721.1"/>
    <property type="molecule type" value="Genomic_DNA"/>
</dbReference>
<evidence type="ECO:0000256" key="1">
    <source>
        <dbReference type="ARBA" id="ARBA00006484"/>
    </source>
</evidence>
<name>A0A409VN68_PSICY</name>
<gene>
    <name evidence="6" type="ORF">CVT25_009327</name>
</gene>
<accession>A0A409VN68</accession>
<sequence length="242" mass="25898">MSKVILITGSNSSIGYELVRLLAEQGHVVYLGARNEVAGKEAEGTLHRRGLTNVKYIFIDVTIPDSIERAKEIIEKAEGKLDVLVNNAAIARADVSNQSASVIAVDVIRDVYNTNVFGLIQTTTTFIPLLRKSSLPIILNVSSGLGSSTLQSRPGTRAKFVAYQSSKAAVNSYTVSLAQELRGEGFKVNAVTPGMVASKLNNFIAGGKTLEEGAKALVPYALLGADGPTGKFFNWEGQEVPW</sequence>
<protein>
    <recommendedName>
        <fullName evidence="8">NAD(P)-binding protein</fullName>
    </recommendedName>
</protein>
<feature type="coiled-coil region" evidence="5">
    <location>
        <begin position="67"/>
        <end position="94"/>
    </location>
</feature>
<comment type="caution">
    <text evidence="6">The sequence shown here is derived from an EMBL/GenBank/DDBJ whole genome shotgun (WGS) entry which is preliminary data.</text>
</comment>
<dbReference type="PRINTS" id="PR00081">
    <property type="entry name" value="GDHRDH"/>
</dbReference>
<dbReference type="Pfam" id="PF00106">
    <property type="entry name" value="adh_short"/>
    <property type="match status" value="1"/>
</dbReference>
<dbReference type="AlphaFoldDB" id="A0A409VN68"/>
<dbReference type="InterPro" id="IPR002347">
    <property type="entry name" value="SDR_fam"/>
</dbReference>
<dbReference type="OrthoDB" id="1933717at2759"/>
<keyword evidence="7" id="KW-1185">Reference proteome</keyword>
<keyword evidence="5" id="KW-0175">Coiled coil</keyword>
<dbReference type="PANTHER" id="PTHR43490:SF99">
    <property type="entry name" value="SHORT-CHAIN DEHYDROGENASE_REDUCTASE"/>
    <property type="match status" value="1"/>
</dbReference>
<dbReference type="InterPro" id="IPR036291">
    <property type="entry name" value="NAD(P)-bd_dom_sf"/>
</dbReference>
<dbReference type="GO" id="GO:0016491">
    <property type="term" value="F:oxidoreductase activity"/>
    <property type="evidence" value="ECO:0007669"/>
    <property type="project" value="UniProtKB-KW"/>
</dbReference>
<dbReference type="STRING" id="93625.A0A409VN68"/>
<comment type="similarity">
    <text evidence="1 4">Belongs to the short-chain dehydrogenases/reductases (SDR) family.</text>
</comment>
<dbReference type="Gene3D" id="3.40.50.720">
    <property type="entry name" value="NAD(P)-binding Rossmann-like Domain"/>
    <property type="match status" value="1"/>
</dbReference>
<evidence type="ECO:0000256" key="2">
    <source>
        <dbReference type="ARBA" id="ARBA00022857"/>
    </source>
</evidence>
<evidence type="ECO:0000256" key="5">
    <source>
        <dbReference type="SAM" id="Coils"/>
    </source>
</evidence>